<dbReference type="Proteomes" id="UP000198850">
    <property type="component" value="Unassembled WGS sequence"/>
</dbReference>
<feature type="domain" description="SusD-like N-terminal" evidence="7">
    <location>
        <begin position="93"/>
        <end position="225"/>
    </location>
</feature>
<dbReference type="Gene3D" id="1.25.40.390">
    <property type="match status" value="1"/>
</dbReference>
<name>A0A1H4CU24_9SPHI</name>
<evidence type="ECO:0000256" key="3">
    <source>
        <dbReference type="ARBA" id="ARBA00022729"/>
    </source>
</evidence>
<dbReference type="AlphaFoldDB" id="A0A1H4CU24"/>
<dbReference type="InterPro" id="IPR011990">
    <property type="entry name" value="TPR-like_helical_dom_sf"/>
</dbReference>
<dbReference type="RefSeq" id="WP_090556329.1">
    <property type="nucleotide sequence ID" value="NZ_FNRA01000004.1"/>
</dbReference>
<evidence type="ECO:0000256" key="2">
    <source>
        <dbReference type="ARBA" id="ARBA00006275"/>
    </source>
</evidence>
<dbReference type="SUPFAM" id="SSF48452">
    <property type="entry name" value="TPR-like"/>
    <property type="match status" value="1"/>
</dbReference>
<dbReference type="InterPro" id="IPR033985">
    <property type="entry name" value="SusD-like_N"/>
</dbReference>
<evidence type="ECO:0000256" key="4">
    <source>
        <dbReference type="ARBA" id="ARBA00023136"/>
    </source>
</evidence>
<keyword evidence="3" id="KW-0732">Signal</keyword>
<proteinExistence type="inferred from homology"/>
<evidence type="ECO:0000259" key="6">
    <source>
        <dbReference type="Pfam" id="PF07980"/>
    </source>
</evidence>
<dbReference type="STRING" id="425514.SAMN05443550_104191"/>
<keyword evidence="4" id="KW-0472">Membrane</keyword>
<reference evidence="8 9" key="1">
    <citation type="submission" date="2016-10" db="EMBL/GenBank/DDBJ databases">
        <authorList>
            <person name="de Groot N.N."/>
        </authorList>
    </citation>
    <scope>NUCLEOTIDE SEQUENCE [LARGE SCALE GENOMIC DNA]</scope>
    <source>
        <strain evidence="8 9">DSM 19033</strain>
    </source>
</reference>
<dbReference type="InterPro" id="IPR012944">
    <property type="entry name" value="SusD_RagB_dom"/>
</dbReference>
<dbReference type="OrthoDB" id="621570at2"/>
<dbReference type="GO" id="GO:0009279">
    <property type="term" value="C:cell outer membrane"/>
    <property type="evidence" value="ECO:0007669"/>
    <property type="project" value="UniProtKB-SubCell"/>
</dbReference>
<comment type="similarity">
    <text evidence="2">Belongs to the SusD family.</text>
</comment>
<evidence type="ECO:0000259" key="7">
    <source>
        <dbReference type="Pfam" id="PF14322"/>
    </source>
</evidence>
<gene>
    <name evidence="8" type="ORF">SAMN05443550_104191</name>
</gene>
<sequence length="460" mass="51801">MKNIKKQLVLFILIIASGNYSCKKFLKIDAPINAATPAELFSNDAIATSAITGIYSKMASFGAFAGGQSSISVLCGLSSDELKSHSSTLDGFYKNEILPSEGKIGLYLWAETYNYIYITNATLAGLESSTGISEITKRQLEGEAKFVRAISYFYLVNLFGEVPLNLSTDYRINEKNGNSSKELIYAQIVKDLTEAETLLQSEYVTIERIRPNKWAAKALLSRVYLYLEKWDLAAQKSAEVIDQTAMYSLLDNLDNVFLKNSQEAIWQLMPTQGSNTQEGIFFNLIATPSFVSIPPDILPKFDASDLRKTKWINKYSDGSVDYYFPYKYKIRTTVNGQISEYSMVIRLAELFLIRAEARAQQGQTSLALEDLNKIRKRAGLLTPLIGLDQAQCLSEVAKQRRLELFSEWGHRWFDLKRTKQAASVLAPLKGPTWQETDALYPIPLDEINRNHNVKQNPGYN</sequence>
<accession>A0A1H4CU24</accession>
<dbReference type="Pfam" id="PF14322">
    <property type="entry name" value="SusD-like_3"/>
    <property type="match status" value="1"/>
</dbReference>
<protein>
    <submittedName>
        <fullName evidence="8">RagB/SusD domain-containing protein</fullName>
    </submittedName>
</protein>
<organism evidence="8 9">
    <name type="scientific">Pedobacter hartonius</name>
    <dbReference type="NCBI Taxonomy" id="425514"/>
    <lineage>
        <taxon>Bacteria</taxon>
        <taxon>Pseudomonadati</taxon>
        <taxon>Bacteroidota</taxon>
        <taxon>Sphingobacteriia</taxon>
        <taxon>Sphingobacteriales</taxon>
        <taxon>Sphingobacteriaceae</taxon>
        <taxon>Pedobacter</taxon>
    </lineage>
</organism>
<evidence type="ECO:0000313" key="8">
    <source>
        <dbReference type="EMBL" id="SEA63847.1"/>
    </source>
</evidence>
<evidence type="ECO:0000313" key="9">
    <source>
        <dbReference type="Proteomes" id="UP000198850"/>
    </source>
</evidence>
<dbReference type="Pfam" id="PF07980">
    <property type="entry name" value="SusD_RagB"/>
    <property type="match status" value="1"/>
</dbReference>
<dbReference type="EMBL" id="FNRA01000004">
    <property type="protein sequence ID" value="SEA63847.1"/>
    <property type="molecule type" value="Genomic_DNA"/>
</dbReference>
<comment type="subcellular location">
    <subcellularLocation>
        <location evidence="1">Cell outer membrane</location>
    </subcellularLocation>
</comment>
<evidence type="ECO:0000256" key="1">
    <source>
        <dbReference type="ARBA" id="ARBA00004442"/>
    </source>
</evidence>
<keyword evidence="5" id="KW-0998">Cell outer membrane</keyword>
<feature type="domain" description="RagB/SusD" evidence="6">
    <location>
        <begin position="309"/>
        <end position="459"/>
    </location>
</feature>
<evidence type="ECO:0000256" key="5">
    <source>
        <dbReference type="ARBA" id="ARBA00023237"/>
    </source>
</evidence>
<keyword evidence="9" id="KW-1185">Reference proteome</keyword>
<dbReference type="CDD" id="cd08977">
    <property type="entry name" value="SusD"/>
    <property type="match status" value="1"/>
</dbReference>